<organism evidence="9 10">
    <name type="scientific">Nocardioides aurantiacus</name>
    <dbReference type="NCBI Taxonomy" id="86796"/>
    <lineage>
        <taxon>Bacteria</taxon>
        <taxon>Bacillati</taxon>
        <taxon>Actinomycetota</taxon>
        <taxon>Actinomycetes</taxon>
        <taxon>Propionibacteriales</taxon>
        <taxon>Nocardioidaceae</taxon>
        <taxon>Nocardioides</taxon>
    </lineage>
</organism>
<dbReference type="EMBL" id="RKHO01000001">
    <property type="protein sequence ID" value="ROR89938.1"/>
    <property type="molecule type" value="Genomic_DNA"/>
</dbReference>
<comment type="caution">
    <text evidence="9">The sequence shown here is derived from an EMBL/GenBank/DDBJ whole genome shotgun (WGS) entry which is preliminary data.</text>
</comment>
<dbReference type="InterPro" id="IPR036259">
    <property type="entry name" value="MFS_trans_sf"/>
</dbReference>
<evidence type="ECO:0000313" key="9">
    <source>
        <dbReference type="EMBL" id="ROR89938.1"/>
    </source>
</evidence>
<dbReference type="PROSITE" id="PS50850">
    <property type="entry name" value="MFS"/>
    <property type="match status" value="1"/>
</dbReference>
<feature type="transmembrane region" description="Helical" evidence="7">
    <location>
        <begin position="437"/>
        <end position="458"/>
    </location>
</feature>
<dbReference type="PRINTS" id="PR01036">
    <property type="entry name" value="TCRTETB"/>
</dbReference>
<dbReference type="GO" id="GO:0022857">
    <property type="term" value="F:transmembrane transporter activity"/>
    <property type="evidence" value="ECO:0007669"/>
    <property type="project" value="InterPro"/>
</dbReference>
<evidence type="ECO:0000256" key="2">
    <source>
        <dbReference type="ARBA" id="ARBA00022448"/>
    </source>
</evidence>
<dbReference type="Proteomes" id="UP000281738">
    <property type="component" value="Unassembled WGS sequence"/>
</dbReference>
<feature type="region of interest" description="Disordered" evidence="6">
    <location>
        <begin position="1"/>
        <end position="27"/>
    </location>
</feature>
<feature type="transmembrane region" description="Helical" evidence="7">
    <location>
        <begin position="283"/>
        <end position="307"/>
    </location>
</feature>
<dbReference type="GO" id="GO:0005886">
    <property type="term" value="C:plasma membrane"/>
    <property type="evidence" value="ECO:0007669"/>
    <property type="project" value="UniProtKB-SubCell"/>
</dbReference>
<dbReference type="InterPro" id="IPR011701">
    <property type="entry name" value="MFS"/>
</dbReference>
<evidence type="ECO:0000256" key="1">
    <source>
        <dbReference type="ARBA" id="ARBA00004651"/>
    </source>
</evidence>
<feature type="transmembrane region" description="Helical" evidence="7">
    <location>
        <begin position="100"/>
        <end position="118"/>
    </location>
</feature>
<keyword evidence="4 7" id="KW-1133">Transmembrane helix</keyword>
<evidence type="ECO:0000256" key="3">
    <source>
        <dbReference type="ARBA" id="ARBA00022692"/>
    </source>
</evidence>
<dbReference type="SUPFAM" id="SSF103473">
    <property type="entry name" value="MFS general substrate transporter"/>
    <property type="match status" value="1"/>
</dbReference>
<keyword evidence="5 7" id="KW-0472">Membrane</keyword>
<dbReference type="InterPro" id="IPR020846">
    <property type="entry name" value="MFS_dom"/>
</dbReference>
<dbReference type="PANTHER" id="PTHR42718:SF9">
    <property type="entry name" value="MAJOR FACILITATOR SUPERFAMILY MULTIDRUG TRANSPORTER MFSC"/>
    <property type="match status" value="1"/>
</dbReference>
<sequence length="469" mass="45925">MSRGSRRFRPTMSSATAPRDTTADAAAPGPARVPVLVGLLFGLAGLGSSSAAIALPTVAADLDVSTGVSAWAISLYALMLAVATAVYGRVSDLVGVRLPLLVGVTLMTAGALAGALSPDFGVLLAARVLQGAGAAAVPTLGVALVSARFSGSARGFALGRVAGIAAAVSCLGPLAGGVVEGLLGWRAVIALPVLGALLLPLLWRSVPTDGSGARLDLVGAVLVAATAAGVVLLVQSPSTGPVVAAVGAALAVLGAPAVAMWVRRRPHGFLPASVIRNATVVRSALAAGAVPAAWFALLIAVPAVLVADGWEPWQVGVALLPSAVTGLAAPRLAGPILARVGAGPALALAAGVTTVALLVSALGARQTSAPLLVTAVVVVTFAFGLGQPALMEAVGDAVADDVRGVALGIATLFFLVGGGIGSAVVGGLGDPLGVDGALLLLTVLPVLGLLLLVPRLLARRRQDASVPPD</sequence>
<evidence type="ECO:0000313" key="10">
    <source>
        <dbReference type="Proteomes" id="UP000281738"/>
    </source>
</evidence>
<dbReference type="Pfam" id="PF07690">
    <property type="entry name" value="MFS_1"/>
    <property type="match status" value="1"/>
</dbReference>
<protein>
    <submittedName>
        <fullName evidence="9">MFS transporter</fullName>
    </submittedName>
</protein>
<name>A0A3N2CRE6_9ACTN</name>
<gene>
    <name evidence="9" type="ORF">EDD33_0769</name>
</gene>
<feature type="transmembrane region" description="Helical" evidence="7">
    <location>
        <begin position="313"/>
        <end position="333"/>
    </location>
</feature>
<dbReference type="OrthoDB" id="3579747at2"/>
<evidence type="ECO:0000256" key="7">
    <source>
        <dbReference type="SAM" id="Phobius"/>
    </source>
</evidence>
<dbReference type="PANTHER" id="PTHR42718">
    <property type="entry name" value="MAJOR FACILITATOR SUPERFAMILY MULTIDRUG TRANSPORTER MFSC"/>
    <property type="match status" value="1"/>
</dbReference>
<comment type="subcellular location">
    <subcellularLocation>
        <location evidence="1">Cell membrane</location>
        <topology evidence="1">Multi-pass membrane protein</topology>
    </subcellularLocation>
</comment>
<feature type="compositionally biased region" description="Low complexity" evidence="6">
    <location>
        <begin position="15"/>
        <end position="27"/>
    </location>
</feature>
<dbReference type="AlphaFoldDB" id="A0A3N2CRE6"/>
<keyword evidence="10" id="KW-1185">Reference proteome</keyword>
<feature type="transmembrane region" description="Helical" evidence="7">
    <location>
        <begin position="402"/>
        <end position="425"/>
    </location>
</feature>
<dbReference type="Gene3D" id="1.20.1250.20">
    <property type="entry name" value="MFS general substrate transporter like domains"/>
    <property type="match status" value="2"/>
</dbReference>
<feature type="transmembrane region" description="Helical" evidence="7">
    <location>
        <begin position="345"/>
        <end position="363"/>
    </location>
</feature>
<feature type="domain" description="Major facilitator superfamily (MFS) profile" evidence="8">
    <location>
        <begin position="33"/>
        <end position="460"/>
    </location>
</feature>
<accession>A0A3N2CRE6</accession>
<feature type="transmembrane region" description="Helical" evidence="7">
    <location>
        <begin position="369"/>
        <end position="390"/>
    </location>
</feature>
<keyword evidence="3 7" id="KW-0812">Transmembrane</keyword>
<feature type="transmembrane region" description="Helical" evidence="7">
    <location>
        <begin position="182"/>
        <end position="203"/>
    </location>
</feature>
<evidence type="ECO:0000256" key="4">
    <source>
        <dbReference type="ARBA" id="ARBA00022989"/>
    </source>
</evidence>
<feature type="transmembrane region" description="Helical" evidence="7">
    <location>
        <begin position="157"/>
        <end position="176"/>
    </location>
</feature>
<feature type="transmembrane region" description="Helical" evidence="7">
    <location>
        <begin position="215"/>
        <end position="236"/>
    </location>
</feature>
<reference evidence="9 10" key="1">
    <citation type="submission" date="2018-11" db="EMBL/GenBank/DDBJ databases">
        <title>Sequencing the genomes of 1000 actinobacteria strains.</title>
        <authorList>
            <person name="Klenk H.-P."/>
        </authorList>
    </citation>
    <scope>NUCLEOTIDE SEQUENCE [LARGE SCALE GENOMIC DNA]</scope>
    <source>
        <strain evidence="9 10">DSM 12652</strain>
    </source>
</reference>
<proteinExistence type="predicted"/>
<feature type="transmembrane region" description="Helical" evidence="7">
    <location>
        <begin position="124"/>
        <end position="145"/>
    </location>
</feature>
<evidence type="ECO:0000256" key="6">
    <source>
        <dbReference type="SAM" id="MobiDB-lite"/>
    </source>
</evidence>
<evidence type="ECO:0000259" key="8">
    <source>
        <dbReference type="PROSITE" id="PS50850"/>
    </source>
</evidence>
<evidence type="ECO:0000256" key="5">
    <source>
        <dbReference type="ARBA" id="ARBA00023136"/>
    </source>
</evidence>
<feature type="transmembrane region" description="Helical" evidence="7">
    <location>
        <begin position="242"/>
        <end position="262"/>
    </location>
</feature>
<feature type="transmembrane region" description="Helical" evidence="7">
    <location>
        <begin position="70"/>
        <end position="88"/>
    </location>
</feature>
<keyword evidence="2" id="KW-0813">Transport</keyword>